<organism evidence="5 6">
    <name type="scientific">Stichopus japonicus</name>
    <name type="common">Sea cucumber</name>
    <dbReference type="NCBI Taxonomy" id="307972"/>
    <lineage>
        <taxon>Eukaryota</taxon>
        <taxon>Metazoa</taxon>
        <taxon>Echinodermata</taxon>
        <taxon>Eleutherozoa</taxon>
        <taxon>Echinozoa</taxon>
        <taxon>Holothuroidea</taxon>
        <taxon>Aspidochirotacea</taxon>
        <taxon>Aspidochirotida</taxon>
        <taxon>Stichopodidae</taxon>
        <taxon>Apostichopus</taxon>
    </lineage>
</organism>
<dbReference type="PANTHER" id="PTHR11596">
    <property type="entry name" value="ALKALINE PHOSPHATASE"/>
    <property type="match status" value="1"/>
</dbReference>
<keyword evidence="3" id="KW-0460">Magnesium</keyword>
<protein>
    <recommendedName>
        <fullName evidence="1">alkaline phosphatase</fullName>
        <ecNumber evidence="1">3.1.3.1</ecNumber>
    </recommendedName>
</protein>
<evidence type="ECO:0000256" key="4">
    <source>
        <dbReference type="SAM" id="SignalP"/>
    </source>
</evidence>
<dbReference type="SUPFAM" id="SSF53649">
    <property type="entry name" value="Alkaline phosphatase-like"/>
    <property type="match status" value="1"/>
</dbReference>
<keyword evidence="2" id="KW-0597">Phosphoprotein</keyword>
<proteinExistence type="predicted"/>
<feature type="signal peptide" evidence="4">
    <location>
        <begin position="1"/>
        <end position="20"/>
    </location>
</feature>
<accession>A0A2G8LDM5</accession>
<feature type="binding site" evidence="3">
    <location>
        <position position="57"/>
    </location>
    <ligand>
        <name>Zn(2+)</name>
        <dbReference type="ChEBI" id="CHEBI:29105"/>
        <label>2</label>
    </ligand>
</feature>
<gene>
    <name evidence="5" type="ORF">BSL78_04730</name>
</gene>
<dbReference type="PANTHER" id="PTHR11596:SF5">
    <property type="entry name" value="ALKALINE PHOSPHATASE"/>
    <property type="match status" value="1"/>
</dbReference>
<dbReference type="STRING" id="307972.A0A2G8LDM5"/>
<comment type="caution">
    <text evidence="5">The sequence shown here is derived from an EMBL/GenBank/DDBJ whole genome shotgun (WGS) entry which is preliminary data.</text>
</comment>
<evidence type="ECO:0000256" key="3">
    <source>
        <dbReference type="PIRSR" id="PIRSR601952-2"/>
    </source>
</evidence>
<name>A0A2G8LDM5_STIJA</name>
<keyword evidence="3" id="KW-0479">Metal-binding</keyword>
<dbReference type="InterPro" id="IPR001952">
    <property type="entry name" value="Alkaline_phosphatase"/>
</dbReference>
<dbReference type="EC" id="3.1.3.1" evidence="1"/>
<dbReference type="EMBL" id="MRZV01000115">
    <property type="protein sequence ID" value="PIK58342.1"/>
    <property type="molecule type" value="Genomic_DNA"/>
</dbReference>
<sequence>MKFIQCYVLVMLALVSLVNGQGPLHWNTQALDTLNLALDRQTLNKNQAKNVVFFLGDGMGVSTVTAARILKGQLDGNTGEEHVLSWENFPMQLCQREKNWSEEPERIKFSNVLEQLASFNLSRARALRARIGN</sequence>
<comment type="cofactor">
    <cofactor evidence="3">
        <name>Mg(2+)</name>
        <dbReference type="ChEBI" id="CHEBI:18420"/>
    </cofactor>
    <text evidence="3">Binds 1 Mg(2+) ion.</text>
</comment>
<keyword evidence="6" id="KW-1185">Reference proteome</keyword>
<keyword evidence="3" id="KW-0862">Zinc</keyword>
<dbReference type="GO" id="GO:0046872">
    <property type="term" value="F:metal ion binding"/>
    <property type="evidence" value="ECO:0007669"/>
    <property type="project" value="UniProtKB-KW"/>
</dbReference>
<evidence type="ECO:0000256" key="1">
    <source>
        <dbReference type="ARBA" id="ARBA00012647"/>
    </source>
</evidence>
<dbReference type="Gene3D" id="3.40.720.10">
    <property type="entry name" value="Alkaline Phosphatase, subunit A"/>
    <property type="match status" value="1"/>
</dbReference>
<dbReference type="InterPro" id="IPR017850">
    <property type="entry name" value="Alkaline_phosphatase_core_sf"/>
</dbReference>
<dbReference type="Proteomes" id="UP000230750">
    <property type="component" value="Unassembled WGS sequence"/>
</dbReference>
<keyword evidence="4" id="KW-0732">Signal</keyword>
<feature type="binding site" evidence="3">
    <location>
        <position position="57"/>
    </location>
    <ligand>
        <name>Mg(2+)</name>
        <dbReference type="ChEBI" id="CHEBI:18420"/>
    </ligand>
</feature>
<dbReference type="GO" id="GO:0004035">
    <property type="term" value="F:alkaline phosphatase activity"/>
    <property type="evidence" value="ECO:0007669"/>
    <property type="project" value="UniProtKB-EC"/>
</dbReference>
<evidence type="ECO:0000256" key="2">
    <source>
        <dbReference type="ARBA" id="ARBA00022553"/>
    </source>
</evidence>
<evidence type="ECO:0000313" key="6">
    <source>
        <dbReference type="Proteomes" id="UP000230750"/>
    </source>
</evidence>
<dbReference type="AlphaFoldDB" id="A0A2G8LDM5"/>
<dbReference type="Pfam" id="PF00245">
    <property type="entry name" value="Alk_phosphatase"/>
    <property type="match status" value="1"/>
</dbReference>
<comment type="cofactor">
    <cofactor evidence="3">
        <name>Zn(2+)</name>
        <dbReference type="ChEBI" id="CHEBI:29105"/>
    </cofactor>
    <text evidence="3">Binds 2 Zn(2+) ions.</text>
</comment>
<evidence type="ECO:0000313" key="5">
    <source>
        <dbReference type="EMBL" id="PIK58342.1"/>
    </source>
</evidence>
<reference evidence="5 6" key="1">
    <citation type="journal article" date="2017" name="PLoS Biol.">
        <title>The sea cucumber genome provides insights into morphological evolution and visceral regeneration.</title>
        <authorList>
            <person name="Zhang X."/>
            <person name="Sun L."/>
            <person name="Yuan J."/>
            <person name="Sun Y."/>
            <person name="Gao Y."/>
            <person name="Zhang L."/>
            <person name="Li S."/>
            <person name="Dai H."/>
            <person name="Hamel J.F."/>
            <person name="Liu C."/>
            <person name="Yu Y."/>
            <person name="Liu S."/>
            <person name="Lin W."/>
            <person name="Guo K."/>
            <person name="Jin S."/>
            <person name="Xu P."/>
            <person name="Storey K.B."/>
            <person name="Huan P."/>
            <person name="Zhang T."/>
            <person name="Zhou Y."/>
            <person name="Zhang J."/>
            <person name="Lin C."/>
            <person name="Li X."/>
            <person name="Xing L."/>
            <person name="Huo D."/>
            <person name="Sun M."/>
            <person name="Wang L."/>
            <person name="Mercier A."/>
            <person name="Li F."/>
            <person name="Yang H."/>
            <person name="Xiang J."/>
        </authorList>
    </citation>
    <scope>NUCLEOTIDE SEQUENCE [LARGE SCALE GENOMIC DNA]</scope>
    <source>
        <strain evidence="5">Shaxun</strain>
        <tissue evidence="5">Muscle</tissue>
    </source>
</reference>
<dbReference type="OrthoDB" id="5818554at2759"/>
<feature type="chain" id="PRO_5013694770" description="alkaline phosphatase" evidence="4">
    <location>
        <begin position="21"/>
        <end position="133"/>
    </location>
</feature>